<accession>A0A250DG79</accession>
<sequence length="263" mass="28529">MTLKFREDEDLFVLALSRHEDLERLAGILTLDAVDGQRRHAQELLKDPEYKRAVDEGDLRKAWKPLAAELQAYGGDSIANAMRSLVKGHTGVLYREIVTDLCGHLKIEIKPAEDIKALEDQLLVAMLSSQKKNFSGEELHRIIDEAAMKVGLSESPGGKRNFDDLIHGVSTDAQIAYLAAIVAPLITSAVAPSLACLTLPVALAVAAPRVGAAFVPGLNVVSAVSALKQITSPAYRVTLPAVLEVIRIRRHALLATLSEERFA</sequence>
<dbReference type="EMBL" id="CP023284">
    <property type="protein sequence ID" value="ATA53141.1"/>
    <property type="molecule type" value="Genomic_DNA"/>
</dbReference>
<dbReference type="Proteomes" id="UP000217154">
    <property type="component" value="Chromosome"/>
</dbReference>
<organism evidence="1 2">
    <name type="scientific">Variovorax boronicumulans</name>
    <dbReference type="NCBI Taxonomy" id="436515"/>
    <lineage>
        <taxon>Bacteria</taxon>
        <taxon>Pseudomonadati</taxon>
        <taxon>Pseudomonadota</taxon>
        <taxon>Betaproteobacteria</taxon>
        <taxon>Burkholderiales</taxon>
        <taxon>Comamonadaceae</taxon>
        <taxon>Variovorax</taxon>
    </lineage>
</organism>
<dbReference type="AlphaFoldDB" id="A0A250DG79"/>
<gene>
    <name evidence="1" type="ORF">CKY39_07900</name>
</gene>
<name>A0A250DG79_9BURK</name>
<proteinExistence type="predicted"/>
<evidence type="ECO:0000313" key="2">
    <source>
        <dbReference type="Proteomes" id="UP000217154"/>
    </source>
</evidence>
<reference evidence="1 2" key="1">
    <citation type="submission" date="2017-09" db="EMBL/GenBank/DDBJ databases">
        <title>The diverse metabolic capabilities of V. boronicumulans make it an excellent choice for continued studies on novel biodegradation.</title>
        <authorList>
            <person name="Sun S."/>
        </authorList>
    </citation>
    <scope>NUCLEOTIDE SEQUENCE [LARGE SCALE GENOMIC DNA]</scope>
    <source>
        <strain evidence="1 2">J1</strain>
    </source>
</reference>
<evidence type="ECO:0000313" key="1">
    <source>
        <dbReference type="EMBL" id="ATA53141.1"/>
    </source>
</evidence>
<evidence type="ECO:0008006" key="3">
    <source>
        <dbReference type="Google" id="ProtNLM"/>
    </source>
</evidence>
<dbReference type="KEGG" id="vbo:CKY39_07900"/>
<protein>
    <recommendedName>
        <fullName evidence="3">DUF3944 domain-containing protein</fullName>
    </recommendedName>
</protein>
<dbReference type="RefSeq" id="WP_095744017.1">
    <property type="nucleotide sequence ID" value="NZ_CP023284.1"/>
</dbReference>